<evidence type="ECO:0000313" key="2">
    <source>
        <dbReference type="EMBL" id="CAF3548486.1"/>
    </source>
</evidence>
<feature type="compositionally biased region" description="Polar residues" evidence="1">
    <location>
        <begin position="380"/>
        <end position="389"/>
    </location>
</feature>
<feature type="compositionally biased region" description="Polar residues" evidence="1">
    <location>
        <begin position="1276"/>
        <end position="1286"/>
    </location>
</feature>
<feature type="region of interest" description="Disordered" evidence="1">
    <location>
        <begin position="1473"/>
        <end position="1492"/>
    </location>
</feature>
<feature type="region of interest" description="Disordered" evidence="1">
    <location>
        <begin position="1115"/>
        <end position="1251"/>
    </location>
</feature>
<feature type="compositionally biased region" description="Polar residues" evidence="1">
    <location>
        <begin position="134"/>
        <end position="168"/>
    </location>
</feature>
<feature type="compositionally biased region" description="Polar residues" evidence="1">
    <location>
        <begin position="656"/>
        <end position="671"/>
    </location>
</feature>
<accession>A0A818JYI4</accession>
<feature type="compositionally biased region" description="Basic and acidic residues" evidence="1">
    <location>
        <begin position="1032"/>
        <end position="1043"/>
    </location>
</feature>
<feature type="region of interest" description="Disordered" evidence="1">
    <location>
        <begin position="440"/>
        <end position="1014"/>
    </location>
</feature>
<evidence type="ECO:0000313" key="3">
    <source>
        <dbReference type="Proteomes" id="UP000663823"/>
    </source>
</evidence>
<feature type="compositionally biased region" description="Polar residues" evidence="1">
    <location>
        <begin position="1134"/>
        <end position="1164"/>
    </location>
</feature>
<feature type="compositionally biased region" description="Low complexity" evidence="1">
    <location>
        <begin position="400"/>
        <end position="413"/>
    </location>
</feature>
<feature type="compositionally biased region" description="Polar residues" evidence="1">
    <location>
        <begin position="508"/>
        <end position="525"/>
    </location>
</feature>
<feature type="compositionally biased region" description="Basic and acidic residues" evidence="1">
    <location>
        <begin position="1436"/>
        <end position="1461"/>
    </location>
</feature>
<reference evidence="2" key="1">
    <citation type="submission" date="2021-02" db="EMBL/GenBank/DDBJ databases">
        <authorList>
            <person name="Nowell W R."/>
        </authorList>
    </citation>
    <scope>NUCLEOTIDE SEQUENCE</scope>
</reference>
<feature type="compositionally biased region" description="Polar residues" evidence="1">
    <location>
        <begin position="1090"/>
        <end position="1100"/>
    </location>
</feature>
<feature type="compositionally biased region" description="Polar residues" evidence="1">
    <location>
        <begin position="795"/>
        <end position="814"/>
    </location>
</feature>
<feature type="compositionally biased region" description="Basic and acidic residues" evidence="1">
    <location>
        <begin position="783"/>
        <end position="794"/>
    </location>
</feature>
<feature type="compositionally biased region" description="Polar residues" evidence="1">
    <location>
        <begin position="756"/>
        <end position="778"/>
    </location>
</feature>
<feature type="compositionally biased region" description="Polar residues" evidence="1">
    <location>
        <begin position="1349"/>
        <end position="1364"/>
    </location>
</feature>
<feature type="region of interest" description="Disordered" evidence="1">
    <location>
        <begin position="1"/>
        <end position="34"/>
    </location>
</feature>
<feature type="compositionally biased region" description="Basic and acidic residues" evidence="1">
    <location>
        <begin position="1661"/>
        <end position="1676"/>
    </location>
</feature>
<feature type="compositionally biased region" description="Polar residues" evidence="1">
    <location>
        <begin position="679"/>
        <end position="697"/>
    </location>
</feature>
<feature type="compositionally biased region" description="Polar residues" evidence="1">
    <location>
        <begin position="1225"/>
        <end position="1236"/>
    </location>
</feature>
<feature type="region of interest" description="Disordered" evidence="1">
    <location>
        <begin position="1274"/>
        <end position="1293"/>
    </location>
</feature>
<dbReference type="Proteomes" id="UP000663823">
    <property type="component" value="Unassembled WGS sequence"/>
</dbReference>
<feature type="region of interest" description="Disordered" evidence="1">
    <location>
        <begin position="1424"/>
        <end position="1461"/>
    </location>
</feature>
<feature type="compositionally biased region" description="Polar residues" evidence="1">
    <location>
        <begin position="960"/>
        <end position="970"/>
    </location>
</feature>
<sequence length="1684" mass="189546">MTDYNDKIQAPQSTTFETLPILSTHPVAGDPNESGQVEPYANELITNIITDASRVASAKHRASISNTGLDNTDELNSSPTSHEIHKPEYSTSNGIHNGNEFDNEDIQKKMNNVIHDIQSGSGDDTNISRRSITSNHLQDGQINHSTPTINDSSTEIDLTKKNPTNESTLVDHHRRQATPTNTTTFINGSTDQHQFEQENHTKNLSDDDFFDRTTGTVNDDQQSSSAIKQNTLDETTHFGTTSPKLPSSRVQSAASKRSVHAPPDEPSTSSDEKHAQMSPLKLPTDTGNDTDLDNQEVAAVVRRPSRALSPLKRPRSPTPNDSRKASITMEPLSSTHVKTDDNINHDHTISSTLNNNESISPMVSNDNQENAEEQQQNVESSPTTIISSASRRDSINKNDQQQISPSTSQSNSSHPHHLSTTDEHLKLIKTGEQLQIPTDDFDNERIHSPPPPPSPSGSKSMALTDASLENDVAQKEQVHSQPSSEINRKSPTKSMISTEKDIDGEVLLSNSPRENDINQQQTDINYQKPASRRQSQIIEQTEHIPSSRRTSNFQQQDELDSHRQQHTESRRTSNVAQEPTSPEENSVPIEQTIHRRESTDFEQKSPSRKGSIAPEKQIPSKRASITSEHQTSNRRESITNEPQLSNRRESMVPEQQAASRRGSTAPEQQAPSRRESIAPEQQASSRRGSTAPEQQAPSRRGSIAPEQQISSRRESITDVQKPTSRKGSTVFEQQSPSRRGSIVPEQQISSRRESITDVQKPTSRKGSTVFEQQPSSKRGSAVSEHEPPNKRESISLEQQPSSRRGSIVNDQLISNRRESITHEPQTSSRRGSTTYEQHISNRRESTTNEPQISSKRDSVVHEQYVSGRRESTTNEPQLSNKRGSIAFEHEPSSKRGSIVHEQYASGRRESTTNEPQLSSKRGSIAYEHELPQKRESITTEQQILSRRESTTDGHKIASRKGSTSFQQQPPSKRESYQDISSSRRTSTNQDMQLLSPSHSGVVNNISPSQESNRRNSFIKQEHQPISVHVNKDHESNLLHRDVPSSDTDIPVQTSAKHKHERTPSIEKRQKSSSTVNEDDQNQSTFHRRSGQQSKRNSSVISDEIVVTPIIMDSSKIRQHSGNRTLQMDSDDEYMSTSKLPPVNSSSQQKPHQSETLNKQKLPRSSRSEIHPLSSSRASTQSDEERRKHWTKQVAIPKIQLTDDDVGSPREEQPRPKSPNVEQIAERNQQLTPPLTSEQRRSIAEDGHKRKDLQRLTRLSNSVDSVNRIRVVDDKSLGSTSDNNSDLEINKRRRIKPKKKDVETNTDETYYVQQQSNFVDNRELTPQKPLKATKPMSDHFHPTHRHAQKNEQISSTPDTISNTGTPTFRRTIKLSNDQNQDNEPVNVNVTVVVKKFAGTNEDGTSRTITEAFVEQKPQQYFEPVQHPLAILPPSTTTEDKEKSEESTERPKTSEQHPIKPSEQIIEHHDREIHSDTEQIITEKQKKNRRPKRISRTCQTYECVFRRMEREQYHNLRATADTEKNIQTLKSQLRPRKKSPKKNLPPYLPADSFRVEELLPKAFHQSRRNMSKSSAIARSLSPQGGKLLILRPTLPFHHTDAVNVQRVCLQYAIDLIPNENISHDTMSTHRNKSNVFKHPEQTSSLPMISSSSSGMNISTNKSTSKEKSASNKTEESMHQRKPGGGV</sequence>
<feature type="region of interest" description="Disordered" evidence="1">
    <location>
        <begin position="1633"/>
        <end position="1684"/>
    </location>
</feature>
<feature type="compositionally biased region" description="Polar residues" evidence="1">
    <location>
        <begin position="717"/>
        <end position="749"/>
    </location>
</feature>
<feature type="compositionally biased region" description="Polar residues" evidence="1">
    <location>
        <begin position="572"/>
        <end position="584"/>
    </location>
</feature>
<proteinExistence type="predicted"/>
<feature type="compositionally biased region" description="Basic and acidic residues" evidence="1">
    <location>
        <begin position="337"/>
        <end position="348"/>
    </location>
</feature>
<feature type="compositionally biased region" description="Basic and acidic residues" evidence="1">
    <location>
        <begin position="945"/>
        <end position="955"/>
    </location>
</feature>
<protein>
    <submittedName>
        <fullName evidence="2">Uncharacterized protein</fullName>
    </submittedName>
</protein>
<feature type="compositionally biased region" description="Basic and acidic residues" evidence="1">
    <location>
        <begin position="559"/>
        <end position="571"/>
    </location>
</feature>
<feature type="compositionally biased region" description="Polar residues" evidence="1">
    <location>
        <begin position="177"/>
        <end position="192"/>
    </location>
</feature>
<feature type="compositionally biased region" description="Basic and acidic residues" evidence="1">
    <location>
        <begin position="592"/>
        <end position="605"/>
    </location>
</feature>
<feature type="compositionally biased region" description="Basic and acidic residues" evidence="1">
    <location>
        <begin position="926"/>
        <end position="937"/>
    </location>
</feature>
<feature type="compositionally biased region" description="Polar residues" evidence="1">
    <location>
        <begin position="873"/>
        <end position="882"/>
    </location>
</feature>
<feature type="compositionally biased region" description="Polar residues" evidence="1">
    <location>
        <begin position="213"/>
        <end position="255"/>
    </location>
</feature>
<feature type="compositionally biased region" description="Low complexity" evidence="1">
    <location>
        <begin position="365"/>
        <end position="379"/>
    </location>
</feature>
<feature type="compositionally biased region" description="Polar residues" evidence="1">
    <location>
        <begin position="63"/>
        <end position="81"/>
    </location>
</feature>
<feature type="compositionally biased region" description="Polar residues" evidence="1">
    <location>
        <begin position="1044"/>
        <end position="1054"/>
    </location>
</feature>
<feature type="compositionally biased region" description="Basic and acidic residues" evidence="1">
    <location>
        <begin position="1473"/>
        <end position="1483"/>
    </location>
</feature>
<feature type="compositionally biased region" description="Basic and acidic residues" evidence="1">
    <location>
        <begin position="193"/>
        <end position="205"/>
    </location>
</feature>
<feature type="region of interest" description="Disordered" evidence="1">
    <location>
        <begin position="134"/>
        <end position="421"/>
    </location>
</feature>
<comment type="caution">
    <text evidence="2">The sequence shown here is derived from an EMBL/GenBank/DDBJ whole genome shotgun (WGS) entry which is preliminary data.</text>
</comment>
<name>A0A818JYI4_9BILA</name>
<feature type="compositionally biased region" description="Polar residues" evidence="1">
    <location>
        <begin position="822"/>
        <end position="838"/>
    </location>
</feature>
<feature type="region of interest" description="Disordered" evidence="1">
    <location>
        <begin position="1032"/>
        <end position="1100"/>
    </location>
</feature>
<evidence type="ECO:0000256" key="1">
    <source>
        <dbReference type="SAM" id="MobiDB-lite"/>
    </source>
</evidence>
<dbReference type="EMBL" id="CAJOAX010000245">
    <property type="protein sequence ID" value="CAF3548486.1"/>
    <property type="molecule type" value="Genomic_DNA"/>
</dbReference>
<gene>
    <name evidence="2" type="ORF">OTI717_LOCUS4176</name>
</gene>
<feature type="compositionally biased region" description="Polar residues" evidence="1">
    <location>
        <begin position="977"/>
        <end position="1014"/>
    </location>
</feature>
<feature type="compositionally biased region" description="Polar residues" evidence="1">
    <location>
        <begin position="532"/>
        <end position="556"/>
    </location>
</feature>
<feature type="region of interest" description="Disordered" evidence="1">
    <location>
        <begin position="62"/>
        <end position="102"/>
    </location>
</feature>
<feature type="compositionally biased region" description="Basic and acidic residues" evidence="1">
    <location>
        <begin position="1237"/>
        <end position="1251"/>
    </location>
</feature>
<feature type="region of interest" description="Disordered" evidence="1">
    <location>
        <begin position="1340"/>
        <end position="1364"/>
    </location>
</feature>
<feature type="compositionally biased region" description="Low complexity" evidence="1">
    <location>
        <begin position="1640"/>
        <end position="1660"/>
    </location>
</feature>
<feature type="compositionally biased region" description="Polar residues" evidence="1">
    <location>
        <begin position="349"/>
        <end position="364"/>
    </location>
</feature>
<organism evidence="2 3">
    <name type="scientific">Rotaria sordida</name>
    <dbReference type="NCBI Taxonomy" id="392033"/>
    <lineage>
        <taxon>Eukaryota</taxon>
        <taxon>Metazoa</taxon>
        <taxon>Spiralia</taxon>
        <taxon>Gnathifera</taxon>
        <taxon>Rotifera</taxon>
        <taxon>Eurotatoria</taxon>
        <taxon>Bdelloidea</taxon>
        <taxon>Philodinida</taxon>
        <taxon>Philodinidae</taxon>
        <taxon>Rotaria</taxon>
    </lineage>
</organism>
<feature type="compositionally biased region" description="Polar residues" evidence="1">
    <location>
        <begin position="912"/>
        <end position="921"/>
    </location>
</feature>